<dbReference type="SUPFAM" id="SSF52540">
    <property type="entry name" value="P-loop containing nucleoside triphosphate hydrolases"/>
    <property type="match status" value="1"/>
</dbReference>
<dbReference type="Gene3D" id="3.40.50.300">
    <property type="entry name" value="P-loop containing nucleotide triphosphate hydrolases"/>
    <property type="match status" value="1"/>
</dbReference>
<evidence type="ECO:0000256" key="4">
    <source>
        <dbReference type="ARBA" id="ARBA00022722"/>
    </source>
</evidence>
<dbReference type="InterPro" id="IPR027417">
    <property type="entry name" value="P-loop_NTPase"/>
</dbReference>
<dbReference type="EMBL" id="AP018795">
    <property type="protein sequence ID" value="BBF64900.1"/>
    <property type="molecule type" value="Genomic_DNA"/>
</dbReference>
<dbReference type="REBASE" id="258606">
    <property type="entry name" value="Afe18981ORF11150P"/>
</dbReference>
<evidence type="ECO:0000256" key="1">
    <source>
        <dbReference type="ARBA" id="ARBA00000851"/>
    </source>
</evidence>
<evidence type="ECO:0000259" key="12">
    <source>
        <dbReference type="Pfam" id="PF04313"/>
    </source>
</evidence>
<protein>
    <recommendedName>
        <fullName evidence="3">type I site-specific deoxyribonuclease</fullName>
        <ecNumber evidence="3">3.1.21.3</ecNumber>
    </recommendedName>
</protein>
<keyword evidence="4" id="KW-0540">Nuclease</keyword>
<comment type="catalytic activity">
    <reaction evidence="1">
        <text>Endonucleolytic cleavage of DNA to give random double-stranded fragments with terminal 5'-phosphates, ATP is simultaneously hydrolyzed.</text>
        <dbReference type="EC" id="3.1.21.3"/>
    </reaction>
</comment>
<dbReference type="KEGG" id="afj:AFERRID_11180"/>
<evidence type="ECO:0000256" key="9">
    <source>
        <dbReference type="ARBA" id="ARBA00022840"/>
    </source>
</evidence>
<keyword evidence="15" id="KW-1185">Reference proteome</keyword>
<dbReference type="InterPro" id="IPR007409">
    <property type="entry name" value="Restrct_endonuc_type1_HsdR_N"/>
</dbReference>
<dbReference type="GO" id="GO:0005524">
    <property type="term" value="F:ATP binding"/>
    <property type="evidence" value="ECO:0007669"/>
    <property type="project" value="UniProtKB-KW"/>
</dbReference>
<dbReference type="InterPro" id="IPR051268">
    <property type="entry name" value="Type-I_R_enzyme_R_subunit"/>
</dbReference>
<dbReference type="Proteomes" id="UP000280188">
    <property type="component" value="Chromosome"/>
</dbReference>
<evidence type="ECO:0000313" key="14">
    <source>
        <dbReference type="EMBL" id="BBF64900.1"/>
    </source>
</evidence>
<evidence type="ECO:0000256" key="5">
    <source>
        <dbReference type="ARBA" id="ARBA00022741"/>
    </source>
</evidence>
<dbReference type="Pfam" id="PF18766">
    <property type="entry name" value="SWI2_SNF2"/>
    <property type="match status" value="1"/>
</dbReference>
<proteinExistence type="inferred from homology"/>
<dbReference type="AlphaFoldDB" id="A0A2Z6IGR7"/>
<keyword evidence="6" id="KW-0680">Restriction system</keyword>
<sequence length="307" mass="35839">MKPEDRTRKQINAPGTYSRPADRPHSAVREDTIEYGFIGTLQNLKYDYRDDIHDRAALEQNFREKFEALNRVRLTDAEFARLLEEIVTPDVFTAARTLRSINAFTRDDGTPLNYTLVNLKDWCKNTFEVIHQLRINTDYSHHRYDVILLINGVPCVQIELKTLGVHPRRAMEQIVEYKHDPGNGYTKTLLCFMQLFIVSNGDRTYYFANNNARHFAFNADERFLPVYEFADEDNRKITQLDAFAERFLKKCELGQTISRYMVLLAGEQKLMMMRPYQVYAVQHMIQCIDEDNGNGYIWHTTGSGKAL</sequence>
<evidence type="ECO:0000256" key="10">
    <source>
        <dbReference type="ARBA" id="ARBA00023125"/>
    </source>
</evidence>
<gene>
    <name evidence="14" type="ORF">AFERRID_11180</name>
</gene>
<evidence type="ECO:0000313" key="15">
    <source>
        <dbReference type="Proteomes" id="UP000280188"/>
    </source>
</evidence>
<evidence type="ECO:0000256" key="3">
    <source>
        <dbReference type="ARBA" id="ARBA00012654"/>
    </source>
</evidence>
<keyword evidence="7" id="KW-0255">Endonuclease</keyword>
<evidence type="ECO:0000256" key="2">
    <source>
        <dbReference type="ARBA" id="ARBA00008598"/>
    </source>
</evidence>
<evidence type="ECO:0000256" key="8">
    <source>
        <dbReference type="ARBA" id="ARBA00022801"/>
    </source>
</evidence>
<feature type="domain" description="SWI2/SNF2 ATPase" evidence="13">
    <location>
        <begin position="276"/>
        <end position="307"/>
    </location>
</feature>
<evidence type="ECO:0000256" key="11">
    <source>
        <dbReference type="SAM" id="MobiDB-lite"/>
    </source>
</evidence>
<feature type="domain" description="Restriction endonuclease type I HsdR N-terminal" evidence="12">
    <location>
        <begin position="40"/>
        <end position="213"/>
    </location>
</feature>
<dbReference type="PANTHER" id="PTHR30195:SF16">
    <property type="entry name" value="TYPE I RESTRICTION ENZYME ENDONUCLEASE SUBUNIT"/>
    <property type="match status" value="1"/>
</dbReference>
<comment type="similarity">
    <text evidence="2">Belongs to the HsdR family.</text>
</comment>
<organism evidence="14 15">
    <name type="scientific">Acidithiobacillus ferridurans</name>
    <dbReference type="NCBI Taxonomy" id="1232575"/>
    <lineage>
        <taxon>Bacteria</taxon>
        <taxon>Pseudomonadati</taxon>
        <taxon>Pseudomonadota</taxon>
        <taxon>Acidithiobacillia</taxon>
        <taxon>Acidithiobacillales</taxon>
        <taxon>Acidithiobacillaceae</taxon>
        <taxon>Acidithiobacillus</taxon>
    </lineage>
</organism>
<dbReference type="Pfam" id="PF04313">
    <property type="entry name" value="HSDR_N"/>
    <property type="match status" value="1"/>
</dbReference>
<evidence type="ECO:0000256" key="6">
    <source>
        <dbReference type="ARBA" id="ARBA00022747"/>
    </source>
</evidence>
<name>A0A2Z6IGR7_ACIFI</name>
<dbReference type="GO" id="GO:0009035">
    <property type="term" value="F:type I site-specific deoxyribonuclease activity"/>
    <property type="evidence" value="ECO:0007669"/>
    <property type="project" value="UniProtKB-EC"/>
</dbReference>
<evidence type="ECO:0000256" key="7">
    <source>
        <dbReference type="ARBA" id="ARBA00022759"/>
    </source>
</evidence>
<dbReference type="Gene3D" id="3.90.1570.50">
    <property type="match status" value="1"/>
</dbReference>
<accession>A0A2Z6IGR7</accession>
<reference evidence="14 15" key="1">
    <citation type="journal article" date="2018" name="Microbiol. Resour. Announc.">
        <title>Complete Genome Sequence of Acidithiobacillus ferridurans JCM 18981.</title>
        <authorList>
            <person name="Miyauchi T."/>
            <person name="Kouzuma A."/>
            <person name="Abe T."/>
            <person name="Watanabe K."/>
        </authorList>
    </citation>
    <scope>NUCLEOTIDE SEQUENCE [LARGE SCALE GENOMIC DNA]</scope>
    <source>
        <strain evidence="15">ATCC 33020 / DSM 29468 / JCM 18981 / 11Fe</strain>
    </source>
</reference>
<dbReference type="InterPro" id="IPR040980">
    <property type="entry name" value="SWI2_SNF2"/>
</dbReference>
<dbReference type="GO" id="GO:0003677">
    <property type="term" value="F:DNA binding"/>
    <property type="evidence" value="ECO:0007669"/>
    <property type="project" value="UniProtKB-KW"/>
</dbReference>
<evidence type="ECO:0000259" key="13">
    <source>
        <dbReference type="Pfam" id="PF18766"/>
    </source>
</evidence>
<dbReference type="PANTHER" id="PTHR30195">
    <property type="entry name" value="TYPE I SITE-SPECIFIC DEOXYRIBONUCLEASE PROTEIN SUBUNIT M AND R"/>
    <property type="match status" value="1"/>
</dbReference>
<dbReference type="EC" id="3.1.21.3" evidence="3"/>
<keyword evidence="9" id="KW-0067">ATP-binding</keyword>
<dbReference type="GO" id="GO:0009307">
    <property type="term" value="P:DNA restriction-modification system"/>
    <property type="evidence" value="ECO:0007669"/>
    <property type="project" value="UniProtKB-KW"/>
</dbReference>
<keyword evidence="10" id="KW-0238">DNA-binding</keyword>
<dbReference type="RefSeq" id="WP_225981907.1">
    <property type="nucleotide sequence ID" value="NZ_AP018795.1"/>
</dbReference>
<dbReference type="CDD" id="cd22332">
    <property type="entry name" value="HsdR_N"/>
    <property type="match status" value="1"/>
</dbReference>
<feature type="region of interest" description="Disordered" evidence="11">
    <location>
        <begin position="1"/>
        <end position="26"/>
    </location>
</feature>
<keyword evidence="5" id="KW-0547">Nucleotide-binding</keyword>
<keyword evidence="8" id="KW-0378">Hydrolase</keyword>